<dbReference type="InterPro" id="IPR011050">
    <property type="entry name" value="Pectin_lyase_fold/virulence"/>
</dbReference>
<evidence type="ECO:0000256" key="6">
    <source>
        <dbReference type="ARBA" id="ARBA00023295"/>
    </source>
</evidence>
<feature type="active site" evidence="8">
    <location>
        <position position="184"/>
    </location>
</feature>
<comment type="subcellular location">
    <subcellularLocation>
        <location evidence="1">Secreted</location>
        <location evidence="1">Cell wall</location>
    </subcellularLocation>
</comment>
<evidence type="ECO:0000256" key="8">
    <source>
        <dbReference type="PROSITE-ProRule" id="PRU10052"/>
    </source>
</evidence>
<dbReference type="PROSITE" id="PS00502">
    <property type="entry name" value="POLYGALACTURONASE"/>
    <property type="match status" value="1"/>
</dbReference>
<evidence type="ECO:0000313" key="10">
    <source>
        <dbReference type="EMBL" id="SPC93413.1"/>
    </source>
</evidence>
<dbReference type="EMBL" id="OIVN01001391">
    <property type="protein sequence ID" value="SPC93413.1"/>
    <property type="molecule type" value="Genomic_DNA"/>
</dbReference>
<evidence type="ECO:0000256" key="1">
    <source>
        <dbReference type="ARBA" id="ARBA00004191"/>
    </source>
</evidence>
<evidence type="ECO:0000256" key="7">
    <source>
        <dbReference type="ARBA" id="ARBA00023316"/>
    </source>
</evidence>
<dbReference type="SMART" id="SM00710">
    <property type="entry name" value="PbH1"/>
    <property type="match status" value="5"/>
</dbReference>
<dbReference type="Pfam" id="PF00295">
    <property type="entry name" value="Glyco_hydro_28"/>
    <property type="match status" value="1"/>
</dbReference>
<name>A0A2N9G1Q7_FAGSY</name>
<dbReference type="InterPro" id="IPR000743">
    <property type="entry name" value="Glyco_hydro_28"/>
</dbReference>
<protein>
    <recommendedName>
        <fullName evidence="11">Polygalacturonase</fullName>
    </recommendedName>
</protein>
<dbReference type="Gene3D" id="2.160.20.10">
    <property type="entry name" value="Single-stranded right-handed beta-helix, Pectin lyase-like"/>
    <property type="match status" value="1"/>
</dbReference>
<gene>
    <name evidence="10" type="ORF">FSB_LOCUS21295</name>
</gene>
<keyword evidence="5 9" id="KW-0378">Hydrolase</keyword>
<evidence type="ECO:0000256" key="3">
    <source>
        <dbReference type="ARBA" id="ARBA00022512"/>
    </source>
</evidence>
<dbReference type="SUPFAM" id="SSF51126">
    <property type="entry name" value="Pectin lyase-like"/>
    <property type="match status" value="1"/>
</dbReference>
<keyword evidence="6 9" id="KW-0326">Glycosidase</keyword>
<dbReference type="GO" id="GO:0005975">
    <property type="term" value="P:carbohydrate metabolic process"/>
    <property type="evidence" value="ECO:0007669"/>
    <property type="project" value="InterPro"/>
</dbReference>
<evidence type="ECO:0000256" key="5">
    <source>
        <dbReference type="ARBA" id="ARBA00022801"/>
    </source>
</evidence>
<evidence type="ECO:0000256" key="2">
    <source>
        <dbReference type="ARBA" id="ARBA00008834"/>
    </source>
</evidence>
<accession>A0A2N9G1Q7</accession>
<evidence type="ECO:0000256" key="4">
    <source>
        <dbReference type="ARBA" id="ARBA00022525"/>
    </source>
</evidence>
<evidence type="ECO:0008006" key="11">
    <source>
        <dbReference type="Google" id="ProtNLM"/>
    </source>
</evidence>
<sequence length="337" mass="36299">MCNATEGIPHMSIPKGKIFLLQPVQFSGPCKSNQVLVEVGGIIVAPTNIQAWNDEKEKWISFANIDGLTINGGGQIDGQGSVWWNACTDKALHFHNCNGLQLSKLRHLNSPKNHISISSSNRVYISNLHIFAPEKSPNTDGIDISRSSNVSVLNTVMETGDDCIAINGGSSYIKISGIACGPGHGISIGSLGKNGAYETVEEIQVSNCSFTGTQNAARIKTWQGGSGYARKIIFERIRLINSEHPIIIDQNYDPNSLKPGSKSAVKMSDVTFRDVRGTSADEIAIDLVCSDSVGCTNIVLENIDIRSTIPGKRTYSRCNNAHGTAKETNPIVPCLSQ</sequence>
<comment type="similarity">
    <text evidence="2 9">Belongs to the glycosyl hydrolase 28 family.</text>
</comment>
<evidence type="ECO:0000256" key="9">
    <source>
        <dbReference type="RuleBase" id="RU361169"/>
    </source>
</evidence>
<keyword evidence="3" id="KW-0134">Cell wall</keyword>
<organism evidence="10">
    <name type="scientific">Fagus sylvatica</name>
    <name type="common">Beechnut</name>
    <dbReference type="NCBI Taxonomy" id="28930"/>
    <lineage>
        <taxon>Eukaryota</taxon>
        <taxon>Viridiplantae</taxon>
        <taxon>Streptophyta</taxon>
        <taxon>Embryophyta</taxon>
        <taxon>Tracheophyta</taxon>
        <taxon>Spermatophyta</taxon>
        <taxon>Magnoliopsida</taxon>
        <taxon>eudicotyledons</taxon>
        <taxon>Gunneridae</taxon>
        <taxon>Pentapetalae</taxon>
        <taxon>rosids</taxon>
        <taxon>fabids</taxon>
        <taxon>Fagales</taxon>
        <taxon>Fagaceae</taxon>
        <taxon>Fagus</taxon>
    </lineage>
</organism>
<dbReference type="GO" id="GO:0004650">
    <property type="term" value="F:polygalacturonase activity"/>
    <property type="evidence" value="ECO:0007669"/>
    <property type="project" value="InterPro"/>
</dbReference>
<keyword evidence="4" id="KW-0964">Secreted</keyword>
<keyword evidence="7" id="KW-0961">Cell wall biogenesis/degradation</keyword>
<dbReference type="InterPro" id="IPR006626">
    <property type="entry name" value="PbH1"/>
</dbReference>
<dbReference type="PANTHER" id="PTHR31375">
    <property type="match status" value="1"/>
</dbReference>
<reference evidence="10" key="1">
    <citation type="submission" date="2018-02" db="EMBL/GenBank/DDBJ databases">
        <authorList>
            <person name="Cohen D.B."/>
            <person name="Kent A.D."/>
        </authorList>
    </citation>
    <scope>NUCLEOTIDE SEQUENCE</scope>
</reference>
<dbReference type="GO" id="GO:0071555">
    <property type="term" value="P:cell wall organization"/>
    <property type="evidence" value="ECO:0007669"/>
    <property type="project" value="UniProtKB-KW"/>
</dbReference>
<proteinExistence type="inferred from homology"/>
<dbReference type="InterPro" id="IPR012334">
    <property type="entry name" value="Pectin_lyas_fold"/>
</dbReference>
<dbReference type="AlphaFoldDB" id="A0A2N9G1Q7"/>